<dbReference type="RefSeq" id="XP_025556529.1">
    <property type="nucleotide sequence ID" value="XM_025700903.1"/>
</dbReference>
<accession>A0A395IBL8</accession>
<organism evidence="1 2">
    <name type="scientific">Aspergillus homomorphus (strain CBS 101889)</name>
    <dbReference type="NCBI Taxonomy" id="1450537"/>
    <lineage>
        <taxon>Eukaryota</taxon>
        <taxon>Fungi</taxon>
        <taxon>Dikarya</taxon>
        <taxon>Ascomycota</taxon>
        <taxon>Pezizomycotina</taxon>
        <taxon>Eurotiomycetes</taxon>
        <taxon>Eurotiomycetidae</taxon>
        <taxon>Eurotiales</taxon>
        <taxon>Aspergillaceae</taxon>
        <taxon>Aspergillus</taxon>
        <taxon>Aspergillus subgen. Circumdati</taxon>
    </lineage>
</organism>
<gene>
    <name evidence="1" type="ORF">BO97DRAFT_5578</name>
</gene>
<evidence type="ECO:0000313" key="1">
    <source>
        <dbReference type="EMBL" id="RAL17375.1"/>
    </source>
</evidence>
<keyword evidence="2" id="KW-1185">Reference proteome</keyword>
<evidence type="ECO:0000313" key="2">
    <source>
        <dbReference type="Proteomes" id="UP000248961"/>
    </source>
</evidence>
<dbReference type="EMBL" id="KZ824267">
    <property type="protein sequence ID" value="RAL17375.1"/>
    <property type="molecule type" value="Genomic_DNA"/>
</dbReference>
<name>A0A395IBL8_ASPHC</name>
<dbReference type="GeneID" id="37205192"/>
<proteinExistence type="predicted"/>
<dbReference type="Proteomes" id="UP000248961">
    <property type="component" value="Unassembled WGS sequence"/>
</dbReference>
<dbReference type="AlphaFoldDB" id="A0A395IBL8"/>
<dbReference type="VEuPathDB" id="FungiDB:BO97DRAFT_5578"/>
<sequence length="77" mass="8283">MVAVRITFSPTLTLWPSRFIASSASASASTSFLVLNLVSACRPAVSLLLGSFWPNPLGFKLRFPASHAFIGKRSRAT</sequence>
<reference evidence="1 2" key="1">
    <citation type="submission" date="2018-02" db="EMBL/GenBank/DDBJ databases">
        <title>The genomes of Aspergillus section Nigri reveals drivers in fungal speciation.</title>
        <authorList>
            <consortium name="DOE Joint Genome Institute"/>
            <person name="Vesth T.C."/>
            <person name="Nybo J."/>
            <person name="Theobald S."/>
            <person name="Brandl J."/>
            <person name="Frisvad J.C."/>
            <person name="Nielsen K.F."/>
            <person name="Lyhne E.K."/>
            <person name="Kogle M.E."/>
            <person name="Kuo A."/>
            <person name="Riley R."/>
            <person name="Clum A."/>
            <person name="Nolan M."/>
            <person name="Lipzen A."/>
            <person name="Salamov A."/>
            <person name="Henrissat B."/>
            <person name="Wiebenga A."/>
            <person name="De vries R.P."/>
            <person name="Grigoriev I.V."/>
            <person name="Mortensen U.H."/>
            <person name="Andersen M.R."/>
            <person name="Baker S.E."/>
        </authorList>
    </citation>
    <scope>NUCLEOTIDE SEQUENCE [LARGE SCALE GENOMIC DNA]</scope>
    <source>
        <strain evidence="1 2">CBS 101889</strain>
    </source>
</reference>
<protein>
    <submittedName>
        <fullName evidence="1">Uncharacterized protein</fullName>
    </submittedName>
</protein>